<dbReference type="EMBL" id="GFPF01002169">
    <property type="protein sequence ID" value="MAA13315.1"/>
    <property type="molecule type" value="Transcribed_RNA"/>
</dbReference>
<reference evidence="2" key="1">
    <citation type="journal article" date="2017" name="Parasit. Vectors">
        <title>Sialotranscriptomics of Rhipicephalus zambeziensis reveals intricate expression profiles of secretory proteins and suggests tight temporal transcriptional regulation during blood-feeding.</title>
        <authorList>
            <person name="de Castro M.H."/>
            <person name="de Klerk D."/>
            <person name="Pienaar R."/>
            <person name="Rees D.J.G."/>
            <person name="Mans B.J."/>
        </authorList>
    </citation>
    <scope>NUCLEOTIDE SEQUENCE</scope>
    <source>
        <tissue evidence="2">Salivary glands</tissue>
    </source>
</reference>
<sequence length="93" mass="11016">MFDIPQMGLEHPFLFSCILYSFQVILMFLVTLWLFQFGQTVAPKKHTNVWYLKNHIILQNYFIFEIAQICMNSASLISDDKEQKKKYSTHVPP</sequence>
<evidence type="ECO:0000313" key="2">
    <source>
        <dbReference type="EMBL" id="MAA13315.1"/>
    </source>
</evidence>
<keyword evidence="1" id="KW-0472">Membrane</keyword>
<evidence type="ECO:0000256" key="1">
    <source>
        <dbReference type="SAM" id="Phobius"/>
    </source>
</evidence>
<protein>
    <submittedName>
        <fullName evidence="2">Uncharacterized protein</fullName>
    </submittedName>
</protein>
<keyword evidence="1" id="KW-1133">Transmembrane helix</keyword>
<feature type="transmembrane region" description="Helical" evidence="1">
    <location>
        <begin position="12"/>
        <end position="35"/>
    </location>
</feature>
<name>A0A224Y924_9ACAR</name>
<keyword evidence="1" id="KW-0812">Transmembrane</keyword>
<dbReference type="AlphaFoldDB" id="A0A224Y924"/>
<proteinExistence type="predicted"/>
<accession>A0A224Y924</accession>
<organism evidence="2">
    <name type="scientific">Rhipicephalus zambeziensis</name>
    <dbReference type="NCBI Taxonomy" id="60191"/>
    <lineage>
        <taxon>Eukaryota</taxon>
        <taxon>Metazoa</taxon>
        <taxon>Ecdysozoa</taxon>
        <taxon>Arthropoda</taxon>
        <taxon>Chelicerata</taxon>
        <taxon>Arachnida</taxon>
        <taxon>Acari</taxon>
        <taxon>Parasitiformes</taxon>
        <taxon>Ixodida</taxon>
        <taxon>Ixodoidea</taxon>
        <taxon>Ixodidae</taxon>
        <taxon>Rhipicephalinae</taxon>
        <taxon>Rhipicephalus</taxon>
        <taxon>Rhipicephalus</taxon>
    </lineage>
</organism>